<dbReference type="InterPro" id="IPR010359">
    <property type="entry name" value="IrrE_HExxH"/>
</dbReference>
<dbReference type="AlphaFoldDB" id="B4W2P4"/>
<keyword evidence="3" id="KW-1185">Reference proteome</keyword>
<feature type="domain" description="IrrE N-terminal-like" evidence="1">
    <location>
        <begin position="35"/>
        <end position="162"/>
    </location>
</feature>
<name>B4W2P4_9CYAN</name>
<protein>
    <submittedName>
        <fullName evidence="2">Conserved domain protein</fullName>
    </submittedName>
</protein>
<dbReference type="Pfam" id="PF06114">
    <property type="entry name" value="Peptidase_M78"/>
    <property type="match status" value="1"/>
</dbReference>
<proteinExistence type="predicted"/>
<dbReference type="PANTHER" id="PTHR43236">
    <property type="entry name" value="ANTITOXIN HIGA1"/>
    <property type="match status" value="1"/>
</dbReference>
<evidence type="ECO:0000259" key="1">
    <source>
        <dbReference type="Pfam" id="PF06114"/>
    </source>
</evidence>
<dbReference type="OrthoDB" id="504343at2"/>
<dbReference type="RefSeq" id="WP_006105531.1">
    <property type="nucleotide sequence ID" value="NZ_DS989871.1"/>
</dbReference>
<sequence>MLLLETETAVLAAQKARYHYNLGMAPLVNLRSFLEAQGLMIFIIPFGKEQNAISGLFLSHPKLGNIIAINQAQTDSRLSFSLAHGLAHRLYQYDQPAILCHHGVTNPLECFAERFAAYFLIPSAALQERLHSLGVKRVRHPAEVVHLAHYFGVSYEEMLVRLDLEHQLAGSQEDFKRIQPARLSRNLGYSSSFEESGEGFLPVEKRLPRIFLELAYRAVLADKLSRRRVAEMLGISDIELEDRLCTNEQTLEEIAS</sequence>
<dbReference type="InterPro" id="IPR052345">
    <property type="entry name" value="Rad_response_metalloprotease"/>
</dbReference>
<evidence type="ECO:0000313" key="3">
    <source>
        <dbReference type="Proteomes" id="UP000003835"/>
    </source>
</evidence>
<dbReference type="Proteomes" id="UP000003835">
    <property type="component" value="Unassembled WGS sequence"/>
</dbReference>
<organism evidence="2 3">
    <name type="scientific">Coleofasciculus chthonoplastes PCC 7420</name>
    <dbReference type="NCBI Taxonomy" id="118168"/>
    <lineage>
        <taxon>Bacteria</taxon>
        <taxon>Bacillati</taxon>
        <taxon>Cyanobacteriota</taxon>
        <taxon>Cyanophyceae</taxon>
        <taxon>Coleofasciculales</taxon>
        <taxon>Coleofasciculaceae</taxon>
        <taxon>Coleofasciculus</taxon>
    </lineage>
</organism>
<accession>B4W2P4</accession>
<reference evidence="2 3" key="1">
    <citation type="submission" date="2008-07" db="EMBL/GenBank/DDBJ databases">
        <authorList>
            <person name="Tandeau de Marsac N."/>
            <person name="Ferriera S."/>
            <person name="Johnson J."/>
            <person name="Kravitz S."/>
            <person name="Beeson K."/>
            <person name="Sutton G."/>
            <person name="Rogers Y.-H."/>
            <person name="Friedman R."/>
            <person name="Frazier M."/>
            <person name="Venter J.C."/>
        </authorList>
    </citation>
    <scope>NUCLEOTIDE SEQUENCE [LARGE SCALE GENOMIC DNA]</scope>
    <source>
        <strain evidence="2 3">PCC 7420</strain>
    </source>
</reference>
<dbReference type="PANTHER" id="PTHR43236:SF2">
    <property type="entry name" value="BLL0069 PROTEIN"/>
    <property type="match status" value="1"/>
</dbReference>
<dbReference type="HOGENOM" id="CLU_1084662_0_0_3"/>
<gene>
    <name evidence="2" type="ORF">MC7420_5212</name>
</gene>
<dbReference type="STRING" id="118168.MC7420_5212"/>
<dbReference type="eggNOG" id="COG2856">
    <property type="taxonomic scope" value="Bacteria"/>
</dbReference>
<dbReference type="Gene3D" id="1.10.10.2910">
    <property type="match status" value="1"/>
</dbReference>
<evidence type="ECO:0000313" key="2">
    <source>
        <dbReference type="EMBL" id="EDX71587.1"/>
    </source>
</evidence>
<dbReference type="EMBL" id="DS989871">
    <property type="protein sequence ID" value="EDX71587.1"/>
    <property type="molecule type" value="Genomic_DNA"/>
</dbReference>